<dbReference type="InParanoid" id="K2QLT5"/>
<organism evidence="3 4">
    <name type="scientific">Macrophomina phaseolina (strain MS6)</name>
    <name type="common">Charcoal rot fungus</name>
    <dbReference type="NCBI Taxonomy" id="1126212"/>
    <lineage>
        <taxon>Eukaryota</taxon>
        <taxon>Fungi</taxon>
        <taxon>Dikarya</taxon>
        <taxon>Ascomycota</taxon>
        <taxon>Pezizomycotina</taxon>
        <taxon>Dothideomycetes</taxon>
        <taxon>Dothideomycetes incertae sedis</taxon>
        <taxon>Botryosphaeriales</taxon>
        <taxon>Botryosphaeriaceae</taxon>
        <taxon>Macrophomina</taxon>
    </lineage>
</organism>
<dbReference type="STRING" id="1126212.K2QLT5"/>
<sequence>MYDTREEVEKLGIRDPEFAEYLKVNGLDNIKSIADLPGLDASSVATSHDPGFVIDVPMRDGYLNPLRVHKPESRPADGKSPLVVLIYGGGFVFGDNTQMSPLARLLNKLHGATVVNLTYRLAPTHPFPAAPNDVWDNLKWIVDNVETLGADPSAGFVVGGGSAGANLAAVSVQKWLDQKLEPQITGLYLAIPVIFDGVNVPERYKNLWFSREQNANAPLLNGEAVQGLLAAYAPDRSSPDWSPVNTDNHSTGLPRTYISVSGEDPLRDDGLVYASILREKGVDVRLDVTPGVSHGHVLFKGLQSASKTNIEGAKGFGWLLGDEKSAEEILKVIPNGELERV</sequence>
<reference evidence="3 4" key="1">
    <citation type="journal article" date="2012" name="BMC Genomics">
        <title>Tools to kill: Genome of one of the most destructive plant pathogenic fungi Macrophomina phaseolina.</title>
        <authorList>
            <person name="Islam M.S."/>
            <person name="Haque M.S."/>
            <person name="Islam M.M."/>
            <person name="Emdad E.M."/>
            <person name="Halim A."/>
            <person name="Hossen Q.M.M."/>
            <person name="Hossain M.Z."/>
            <person name="Ahmed B."/>
            <person name="Rahim S."/>
            <person name="Rahman M.S."/>
            <person name="Alam M.M."/>
            <person name="Hou S."/>
            <person name="Wan X."/>
            <person name="Saito J.A."/>
            <person name="Alam M."/>
        </authorList>
    </citation>
    <scope>NUCLEOTIDE SEQUENCE [LARGE SCALE GENOMIC DNA]</scope>
    <source>
        <strain evidence="3 4">MS6</strain>
    </source>
</reference>
<dbReference type="Pfam" id="PF07859">
    <property type="entry name" value="Abhydrolase_3"/>
    <property type="match status" value="1"/>
</dbReference>
<dbReference type="InterPro" id="IPR050300">
    <property type="entry name" value="GDXG_lipolytic_enzyme"/>
</dbReference>
<dbReference type="OrthoDB" id="408631at2759"/>
<dbReference type="Gene3D" id="3.40.50.1820">
    <property type="entry name" value="alpha/beta hydrolase"/>
    <property type="match status" value="1"/>
</dbReference>
<gene>
    <name evidence="3" type="ORF">MPH_12055</name>
</gene>
<dbReference type="InterPro" id="IPR013094">
    <property type="entry name" value="AB_hydrolase_3"/>
</dbReference>
<dbReference type="PANTHER" id="PTHR48081">
    <property type="entry name" value="AB HYDROLASE SUPERFAMILY PROTEIN C4A8.06C"/>
    <property type="match status" value="1"/>
</dbReference>
<dbReference type="Proteomes" id="UP000007129">
    <property type="component" value="Unassembled WGS sequence"/>
</dbReference>
<feature type="domain" description="Alpha/beta hydrolase fold-3" evidence="2">
    <location>
        <begin position="83"/>
        <end position="296"/>
    </location>
</feature>
<keyword evidence="1 3" id="KW-0378">Hydrolase</keyword>
<evidence type="ECO:0000256" key="1">
    <source>
        <dbReference type="ARBA" id="ARBA00022801"/>
    </source>
</evidence>
<name>K2QLT5_MACPH</name>
<accession>K2QLT5</accession>
<dbReference type="HOGENOM" id="CLU_012494_6_3_1"/>
<dbReference type="SUPFAM" id="SSF53474">
    <property type="entry name" value="alpha/beta-Hydrolases"/>
    <property type="match status" value="1"/>
</dbReference>
<dbReference type="EMBL" id="AHHD01000501">
    <property type="protein sequence ID" value="EKG10841.1"/>
    <property type="molecule type" value="Genomic_DNA"/>
</dbReference>
<dbReference type="PANTHER" id="PTHR48081:SF8">
    <property type="entry name" value="ALPHA_BETA HYDROLASE FOLD-3 DOMAIN-CONTAINING PROTEIN-RELATED"/>
    <property type="match status" value="1"/>
</dbReference>
<dbReference type="eggNOG" id="KOG1515">
    <property type="taxonomic scope" value="Eukaryota"/>
</dbReference>
<dbReference type="GO" id="GO:0016787">
    <property type="term" value="F:hydrolase activity"/>
    <property type="evidence" value="ECO:0007669"/>
    <property type="project" value="UniProtKB-KW"/>
</dbReference>
<evidence type="ECO:0000313" key="4">
    <source>
        <dbReference type="Proteomes" id="UP000007129"/>
    </source>
</evidence>
<comment type="caution">
    <text evidence="3">The sequence shown here is derived from an EMBL/GenBank/DDBJ whole genome shotgun (WGS) entry which is preliminary data.</text>
</comment>
<dbReference type="AlphaFoldDB" id="K2QLT5"/>
<protein>
    <submittedName>
        <fullName evidence="3">Alpha/beta hydrolase fold-3</fullName>
    </submittedName>
</protein>
<evidence type="ECO:0000259" key="2">
    <source>
        <dbReference type="Pfam" id="PF07859"/>
    </source>
</evidence>
<proteinExistence type="predicted"/>
<dbReference type="VEuPathDB" id="FungiDB:MPH_12055"/>
<dbReference type="InterPro" id="IPR029058">
    <property type="entry name" value="AB_hydrolase_fold"/>
</dbReference>
<evidence type="ECO:0000313" key="3">
    <source>
        <dbReference type="EMBL" id="EKG10841.1"/>
    </source>
</evidence>